<evidence type="ECO:0000256" key="2">
    <source>
        <dbReference type="ARBA" id="ARBA00022679"/>
    </source>
</evidence>
<sequence>MKTIDVTALGEILIDFTQNGVSEQGNPLLEMNPGGAPCNVLAMLRKFDRKVAFIGKVGDDNFGHFLKQKAEKLGIGMSNLFFDEEVHTTLAFVHTGENGDRDFTFCRNPGADMQLTEFEVKEEPIKQSKIFHFGTLSMTHENVRKATVKALELAKKNDCLISFDPNIREPLWGNLEEARKQVEVGLGYCDILKISDNEIQWFTGEEDYSKAVKKIRENHQIKLVLVSMGSEGSRAYYGDEMVEVAGFKNENTIETTGAGDTFCGCVLHSILDLGLDALTREQLVEMLTMANGAASLITTKKGALCSMPEIKEVTDFISSDTLS</sequence>
<accession>A0ABS3HF75</accession>
<dbReference type="Gene3D" id="3.40.1190.20">
    <property type="match status" value="1"/>
</dbReference>
<organism evidence="7 8">
    <name type="scientific">Candidatus Enterococcus murrayae</name>
    <dbReference type="NCBI Taxonomy" id="2815321"/>
    <lineage>
        <taxon>Bacteria</taxon>
        <taxon>Bacillati</taxon>
        <taxon>Bacillota</taxon>
        <taxon>Bacilli</taxon>
        <taxon>Lactobacillales</taxon>
        <taxon>Enterococcaceae</taxon>
        <taxon>Enterococcus</taxon>
    </lineage>
</organism>
<keyword evidence="4 7" id="KW-0418">Kinase</keyword>
<dbReference type="Pfam" id="PF00294">
    <property type="entry name" value="PfkB"/>
    <property type="match status" value="1"/>
</dbReference>
<dbReference type="EMBL" id="JAFLVR010000010">
    <property type="protein sequence ID" value="MBO0451575.1"/>
    <property type="molecule type" value="Genomic_DNA"/>
</dbReference>
<dbReference type="PANTHER" id="PTHR43085:SF1">
    <property type="entry name" value="PSEUDOURIDINE KINASE-RELATED"/>
    <property type="match status" value="1"/>
</dbReference>
<comment type="caution">
    <text evidence="7">The sequence shown here is derived from an EMBL/GenBank/DDBJ whole genome shotgun (WGS) entry which is preliminary data.</text>
</comment>
<keyword evidence="2" id="KW-0808">Transferase</keyword>
<evidence type="ECO:0000313" key="7">
    <source>
        <dbReference type="EMBL" id="MBO0451575.1"/>
    </source>
</evidence>
<dbReference type="InterPro" id="IPR011611">
    <property type="entry name" value="PfkB_dom"/>
</dbReference>
<dbReference type="Proteomes" id="UP000664495">
    <property type="component" value="Unassembled WGS sequence"/>
</dbReference>
<protein>
    <submittedName>
        <fullName evidence="7">Carbohydrate kinase</fullName>
    </submittedName>
</protein>
<evidence type="ECO:0000313" key="8">
    <source>
        <dbReference type="Proteomes" id="UP000664495"/>
    </source>
</evidence>
<keyword evidence="8" id="KW-1185">Reference proteome</keyword>
<dbReference type="RefSeq" id="WP_207107389.1">
    <property type="nucleotide sequence ID" value="NZ_JAFLVR010000010.1"/>
</dbReference>
<name>A0ABS3HF75_9ENTE</name>
<dbReference type="SUPFAM" id="SSF53613">
    <property type="entry name" value="Ribokinase-like"/>
    <property type="match status" value="1"/>
</dbReference>
<proteinExistence type="inferred from homology"/>
<dbReference type="PANTHER" id="PTHR43085">
    <property type="entry name" value="HEXOKINASE FAMILY MEMBER"/>
    <property type="match status" value="1"/>
</dbReference>
<dbReference type="InterPro" id="IPR050306">
    <property type="entry name" value="PfkB_Carbo_kinase"/>
</dbReference>
<evidence type="ECO:0000256" key="4">
    <source>
        <dbReference type="ARBA" id="ARBA00022777"/>
    </source>
</evidence>
<evidence type="ECO:0000256" key="5">
    <source>
        <dbReference type="ARBA" id="ARBA00022840"/>
    </source>
</evidence>
<keyword evidence="3" id="KW-0547">Nucleotide-binding</keyword>
<evidence type="ECO:0000256" key="3">
    <source>
        <dbReference type="ARBA" id="ARBA00022741"/>
    </source>
</evidence>
<gene>
    <name evidence="7" type="ORF">JZO85_04790</name>
</gene>
<evidence type="ECO:0000259" key="6">
    <source>
        <dbReference type="Pfam" id="PF00294"/>
    </source>
</evidence>
<keyword evidence="5" id="KW-0067">ATP-binding</keyword>
<dbReference type="CDD" id="cd01167">
    <property type="entry name" value="bac_FRK"/>
    <property type="match status" value="1"/>
</dbReference>
<reference evidence="7 8" key="1">
    <citation type="submission" date="2021-03" db="EMBL/GenBank/DDBJ databases">
        <title>Enterococcal diversity collection.</title>
        <authorList>
            <person name="Gilmore M.S."/>
            <person name="Schwartzman J."/>
            <person name="Van Tyne D."/>
            <person name="Martin M."/>
            <person name="Earl A.M."/>
            <person name="Manson A.L."/>
            <person name="Straub T."/>
            <person name="Salamzade R."/>
            <person name="Saavedra J."/>
            <person name="Lebreton F."/>
            <person name="Prichula J."/>
            <person name="Schaufler K."/>
            <person name="Gaca A."/>
            <person name="Sgardioli B."/>
            <person name="Wagenaar J."/>
            <person name="Strong T."/>
        </authorList>
    </citation>
    <scope>NUCLEOTIDE SEQUENCE [LARGE SCALE GENOMIC DNA]</scope>
    <source>
        <strain evidence="7 8">MJM16</strain>
    </source>
</reference>
<evidence type="ECO:0000256" key="1">
    <source>
        <dbReference type="ARBA" id="ARBA00010688"/>
    </source>
</evidence>
<dbReference type="InterPro" id="IPR029056">
    <property type="entry name" value="Ribokinase-like"/>
</dbReference>
<dbReference type="GO" id="GO:0016301">
    <property type="term" value="F:kinase activity"/>
    <property type="evidence" value="ECO:0007669"/>
    <property type="project" value="UniProtKB-KW"/>
</dbReference>
<comment type="similarity">
    <text evidence="1">Belongs to the carbohydrate kinase PfkB family.</text>
</comment>
<feature type="domain" description="Carbohydrate kinase PfkB" evidence="6">
    <location>
        <begin position="5"/>
        <end position="308"/>
    </location>
</feature>